<reference evidence="2 3" key="1">
    <citation type="submission" date="2009-05" db="EMBL/GenBank/DDBJ databases">
        <title>The draft genome of Acidovorax delafieldii 2AN.</title>
        <authorList>
            <consortium name="US DOE Joint Genome Institute (JGI-PGF)"/>
            <person name="Lucas S."/>
            <person name="Copeland A."/>
            <person name="Lapidus A."/>
            <person name="Glavina del Rio T."/>
            <person name="Tice H."/>
            <person name="Bruce D."/>
            <person name="Goodwin L."/>
            <person name="Pitluck S."/>
            <person name="Larimer F."/>
            <person name="Land M.L."/>
            <person name="Hauser L."/>
            <person name="Shelobolina E.S."/>
            <person name="Picardal F."/>
            <person name="Roden E."/>
            <person name="Emerson D."/>
        </authorList>
    </citation>
    <scope>NUCLEOTIDE SEQUENCE [LARGE SCALE GENOMIC DNA]</scope>
    <source>
        <strain evidence="2 3">2AN</strain>
    </source>
</reference>
<dbReference type="Proteomes" id="UP000003856">
    <property type="component" value="Unassembled WGS sequence"/>
</dbReference>
<evidence type="ECO:0008006" key="4">
    <source>
        <dbReference type="Google" id="ProtNLM"/>
    </source>
</evidence>
<comment type="caution">
    <text evidence="2">The sequence shown here is derived from an EMBL/GenBank/DDBJ whole genome shotgun (WGS) entry which is preliminary data.</text>
</comment>
<dbReference type="EMBL" id="ACQT01000082">
    <property type="protein sequence ID" value="EER59991.1"/>
    <property type="molecule type" value="Genomic_DNA"/>
</dbReference>
<accession>C5T6B6</accession>
<sequence>MKWTLPLAASLLLAACSPALNWRSVPLDGAALTATLPCKPEHAARTVEMAGMQVELAMVGCDADGATFAVSHTALPDPARADAALAHWRAAMLARLGAAQVASEMPFAPRGALALPSAVQVLAQGRRPDGTAVTAQAVWFARTMGVQVHLYHAVVYTAKPRPDVADALFAGLELQ</sequence>
<dbReference type="RefSeq" id="WP_005796985.1">
    <property type="nucleotide sequence ID" value="NZ_ACQT01000082.1"/>
</dbReference>
<keyword evidence="3" id="KW-1185">Reference proteome</keyword>
<dbReference type="PROSITE" id="PS51257">
    <property type="entry name" value="PROKAR_LIPOPROTEIN"/>
    <property type="match status" value="1"/>
</dbReference>
<proteinExistence type="predicted"/>
<dbReference type="PATRIC" id="fig|573060.9.peg.2657"/>
<keyword evidence="1" id="KW-0732">Signal</keyword>
<gene>
    <name evidence="2" type="ORF">AcdelDRAFT_2446</name>
</gene>
<protein>
    <recommendedName>
        <fullName evidence="4">Lipoprotein</fullName>
    </recommendedName>
</protein>
<name>C5T6B6_ACIDE</name>
<dbReference type="AlphaFoldDB" id="C5T6B6"/>
<organism evidence="2 3">
    <name type="scientific">Acidovorax delafieldii 2AN</name>
    <dbReference type="NCBI Taxonomy" id="573060"/>
    <lineage>
        <taxon>Bacteria</taxon>
        <taxon>Pseudomonadati</taxon>
        <taxon>Pseudomonadota</taxon>
        <taxon>Betaproteobacteria</taxon>
        <taxon>Burkholderiales</taxon>
        <taxon>Comamonadaceae</taxon>
        <taxon>Acidovorax</taxon>
    </lineage>
</organism>
<evidence type="ECO:0000313" key="2">
    <source>
        <dbReference type="EMBL" id="EER59991.1"/>
    </source>
</evidence>
<feature type="chain" id="PRO_5002954878" description="Lipoprotein" evidence="1">
    <location>
        <begin position="22"/>
        <end position="175"/>
    </location>
</feature>
<evidence type="ECO:0000313" key="3">
    <source>
        <dbReference type="Proteomes" id="UP000003856"/>
    </source>
</evidence>
<feature type="signal peptide" evidence="1">
    <location>
        <begin position="1"/>
        <end position="21"/>
    </location>
</feature>
<evidence type="ECO:0000256" key="1">
    <source>
        <dbReference type="SAM" id="SignalP"/>
    </source>
</evidence>
<dbReference type="OrthoDB" id="9154310at2"/>